<reference evidence="6 7" key="1">
    <citation type="journal article" date="2013" name="ISME J.">
        <title>By their genes ye shall know them: genomic signatures of predatory bacteria.</title>
        <authorList>
            <person name="Pasternak Z."/>
            <person name="Pietrokovski S."/>
            <person name="Rotem O."/>
            <person name="Gophna U."/>
            <person name="Lurie-Weinberger M.N."/>
            <person name="Jurkevitch E."/>
        </authorList>
    </citation>
    <scope>NUCLEOTIDE SEQUENCE [LARGE SCALE GENOMIC DNA]</scope>
    <source>
        <strain evidence="6 7">JSS</strain>
    </source>
</reference>
<feature type="transmembrane region" description="Helical" evidence="4">
    <location>
        <begin position="338"/>
        <end position="358"/>
    </location>
</feature>
<evidence type="ECO:0000313" key="6">
    <source>
        <dbReference type="EMBL" id="AGH95803.1"/>
    </source>
</evidence>
<evidence type="ECO:0000256" key="4">
    <source>
        <dbReference type="SAM" id="Phobius"/>
    </source>
</evidence>
<keyword evidence="1" id="KW-0808">Transferase</keyword>
<proteinExistence type="predicted"/>
<dbReference type="Gene3D" id="3.30.565.10">
    <property type="entry name" value="Histidine kinase-like ATPase, C-terminal domain"/>
    <property type="match status" value="1"/>
</dbReference>
<keyword evidence="7" id="KW-1185">Reference proteome</keyword>
<keyword evidence="3" id="KW-0902">Two-component regulatory system</keyword>
<gene>
    <name evidence="6" type="ORF">A11Q_1587</name>
</gene>
<dbReference type="SUPFAM" id="SSF55874">
    <property type="entry name" value="ATPase domain of HSP90 chaperone/DNA topoisomerase II/histidine kinase"/>
    <property type="match status" value="1"/>
</dbReference>
<keyword evidence="4" id="KW-0472">Membrane</keyword>
<sequence length="693" mass="76161">MNKLKNSLNTPNVRLLGALVFMLSCTAAVIGMALAQPRTGIAFDVGGVLRSAEGQTFEIEALDMTPEPGEIAVDADLDRFYQRQGALESLLSSEGTVYEQDGFEQSVTKVPFAVSDLMAIFWIQIAVGVGAFAISVWVWALRPRDLATSLFALSGVSTLLFTFSAALYTTRELALPVGLFKTLAAMNCFGASLFGICVVGLFLVYPVRLKFWRPILITQAVVFMAWTGLAIARITPANYAVNFITMIEMLGILLAIIAQYFATSRLPQARAALIWLGLAVLVGAGAFILLNAVPLVFDSEVAIEQGYAFLFFLVIYIGLAAGLRRYRLFEVGQWAYRILFYAVGALVLIALDVFLVSSLDVSRVPALSVSLLVLTLVYLPLRDYIWQFVGRRQKVKTQDLLAEAMHVALASSSSGRSERWQGLLKKLFDPLKIEASLEEVNEVQIVEDGLQLLIPSVANTPCLRISYPWAGKALFDVESSQLAAQVLILVKQAETNREAYDRGVIEERRRMARDLHDDVGARLMTGITLADDKLRPNLQAALEDIRSIVSGISEENVVLQNLLAEVRHETARRVESAGITLHWPVSSAQSFDPQLSYRQHKAIRSALREVVSNVIRHARANQLKVSVEVGENKMNIVVEDDGCGIPESILSAGAAGNGLKNLQYRLRDIQGSIQIVRLTQGTRIDLVVPYGLQ</sequence>
<feature type="transmembrane region" description="Helical" evidence="4">
    <location>
        <begin position="119"/>
        <end position="139"/>
    </location>
</feature>
<dbReference type="EMBL" id="CP003537">
    <property type="protein sequence ID" value="AGH95803.1"/>
    <property type="molecule type" value="Genomic_DNA"/>
</dbReference>
<keyword evidence="4" id="KW-1133">Transmembrane helix</keyword>
<dbReference type="Pfam" id="PF02518">
    <property type="entry name" value="HATPase_c"/>
    <property type="match status" value="1"/>
</dbReference>
<dbReference type="CDD" id="cd16917">
    <property type="entry name" value="HATPase_UhpB-NarQ-NarX-like"/>
    <property type="match status" value="1"/>
</dbReference>
<feature type="domain" description="Histidine kinase" evidence="5">
    <location>
        <begin position="510"/>
        <end position="692"/>
    </location>
</feature>
<dbReference type="InterPro" id="IPR005467">
    <property type="entry name" value="His_kinase_dom"/>
</dbReference>
<dbReference type="InterPro" id="IPR003594">
    <property type="entry name" value="HATPase_dom"/>
</dbReference>
<name>M4V998_9BACT</name>
<organism evidence="6 7">
    <name type="scientific">Pseudobdellovibrio exovorus JSS</name>
    <dbReference type="NCBI Taxonomy" id="1184267"/>
    <lineage>
        <taxon>Bacteria</taxon>
        <taxon>Pseudomonadati</taxon>
        <taxon>Bdellovibrionota</taxon>
        <taxon>Bdellovibrionia</taxon>
        <taxon>Bdellovibrionales</taxon>
        <taxon>Pseudobdellovibrionaceae</taxon>
        <taxon>Pseudobdellovibrio</taxon>
    </lineage>
</organism>
<evidence type="ECO:0000256" key="3">
    <source>
        <dbReference type="ARBA" id="ARBA00023012"/>
    </source>
</evidence>
<keyword evidence="4" id="KW-0812">Transmembrane</keyword>
<feature type="transmembrane region" description="Helical" evidence="4">
    <location>
        <begin position="307"/>
        <end position="326"/>
    </location>
</feature>
<dbReference type="InterPro" id="IPR036890">
    <property type="entry name" value="HATPase_C_sf"/>
</dbReference>
<dbReference type="PROSITE" id="PS50109">
    <property type="entry name" value="HIS_KIN"/>
    <property type="match status" value="1"/>
</dbReference>
<dbReference type="PANTHER" id="PTHR24421">
    <property type="entry name" value="NITRATE/NITRITE SENSOR PROTEIN NARX-RELATED"/>
    <property type="match status" value="1"/>
</dbReference>
<dbReference type="STRING" id="1184267.A11Q_1587"/>
<evidence type="ECO:0000259" key="5">
    <source>
        <dbReference type="PROSITE" id="PS50109"/>
    </source>
</evidence>
<dbReference type="GO" id="GO:0016301">
    <property type="term" value="F:kinase activity"/>
    <property type="evidence" value="ECO:0007669"/>
    <property type="project" value="UniProtKB-KW"/>
</dbReference>
<dbReference type="Gene3D" id="1.20.5.1930">
    <property type="match status" value="1"/>
</dbReference>
<dbReference type="InterPro" id="IPR050482">
    <property type="entry name" value="Sensor_HK_TwoCompSys"/>
</dbReference>
<feature type="transmembrane region" description="Helical" evidence="4">
    <location>
        <begin position="240"/>
        <end position="261"/>
    </location>
</feature>
<feature type="transmembrane region" description="Helical" evidence="4">
    <location>
        <begin position="216"/>
        <end position="234"/>
    </location>
</feature>
<evidence type="ECO:0000256" key="1">
    <source>
        <dbReference type="ARBA" id="ARBA00022679"/>
    </source>
</evidence>
<dbReference type="OrthoDB" id="9797605at2"/>
<dbReference type="Proteomes" id="UP000012040">
    <property type="component" value="Chromosome"/>
</dbReference>
<feature type="transmembrane region" description="Helical" evidence="4">
    <location>
        <begin position="273"/>
        <end position="295"/>
    </location>
</feature>
<dbReference type="PANTHER" id="PTHR24421:SF63">
    <property type="entry name" value="SENSOR HISTIDINE KINASE DESK"/>
    <property type="match status" value="1"/>
</dbReference>
<feature type="transmembrane region" description="Helical" evidence="4">
    <location>
        <begin position="364"/>
        <end position="381"/>
    </location>
</feature>
<accession>M4V998</accession>
<dbReference type="GO" id="GO:0000160">
    <property type="term" value="P:phosphorelay signal transduction system"/>
    <property type="evidence" value="ECO:0007669"/>
    <property type="project" value="UniProtKB-KW"/>
</dbReference>
<dbReference type="HOGENOM" id="CLU_023574_0_0_7"/>
<evidence type="ECO:0000256" key="2">
    <source>
        <dbReference type="ARBA" id="ARBA00022777"/>
    </source>
</evidence>
<feature type="transmembrane region" description="Helical" evidence="4">
    <location>
        <begin position="180"/>
        <end position="204"/>
    </location>
</feature>
<dbReference type="PROSITE" id="PS51257">
    <property type="entry name" value="PROKAR_LIPOPROTEIN"/>
    <property type="match status" value="1"/>
</dbReference>
<feature type="transmembrane region" description="Helical" evidence="4">
    <location>
        <begin position="146"/>
        <end position="168"/>
    </location>
</feature>
<dbReference type="RefSeq" id="WP_015470293.1">
    <property type="nucleotide sequence ID" value="NC_020813.1"/>
</dbReference>
<keyword evidence="2" id="KW-0418">Kinase</keyword>
<dbReference type="eggNOG" id="COG4585">
    <property type="taxonomic scope" value="Bacteria"/>
</dbReference>
<dbReference type="PATRIC" id="fig|1184267.3.peg.1606"/>
<dbReference type="SMART" id="SM00387">
    <property type="entry name" value="HATPase_c"/>
    <property type="match status" value="1"/>
</dbReference>
<evidence type="ECO:0000313" key="7">
    <source>
        <dbReference type="Proteomes" id="UP000012040"/>
    </source>
</evidence>
<protein>
    <recommendedName>
        <fullName evidence="5">Histidine kinase domain-containing protein</fullName>
    </recommendedName>
</protein>
<dbReference type="AlphaFoldDB" id="M4V998"/>
<dbReference type="KEGG" id="bex:A11Q_1587"/>